<gene>
    <name evidence="1" type="ORF">GF1_14790</name>
</gene>
<protein>
    <submittedName>
        <fullName evidence="1">Uncharacterized protein</fullName>
    </submittedName>
</protein>
<name>A0A915XKE4_9BACT</name>
<sequence>MADDSVVVMKFRPVKPGNSVEDKTGVTQRPGSLGAVMSQKPYLLRRDEVYLKVFRKLEHLQAEHKPSDGTGHAIGGIP</sequence>
<accession>A0A915XKE4</accession>
<dbReference type="Proteomes" id="UP001063350">
    <property type="component" value="Chromosome"/>
</dbReference>
<dbReference type="EMBL" id="AP024233">
    <property type="protein sequence ID" value="BCO09103.1"/>
    <property type="molecule type" value="Genomic_DNA"/>
</dbReference>
<organism evidence="1 2">
    <name type="scientific">Desulfolithobacter dissulfuricans</name>
    <dbReference type="NCBI Taxonomy" id="2795293"/>
    <lineage>
        <taxon>Bacteria</taxon>
        <taxon>Pseudomonadati</taxon>
        <taxon>Thermodesulfobacteriota</taxon>
        <taxon>Desulfobulbia</taxon>
        <taxon>Desulfobulbales</taxon>
        <taxon>Desulfobulbaceae</taxon>
        <taxon>Desulfolithobacter</taxon>
    </lineage>
</organism>
<dbReference type="KEGG" id="ddu:GF1_14790"/>
<reference evidence="1" key="1">
    <citation type="submission" date="2020-12" db="EMBL/GenBank/DDBJ databases">
        <title>Desulfobium dissulfuricans gen. nov., sp. nov., a novel mesophilic, sulfate-reducing bacterium isolated from a deep-sea hydrothermal vent.</title>
        <authorList>
            <person name="Hashimoto Y."/>
            <person name="Tame A."/>
            <person name="Sawayama S."/>
            <person name="Miyazaki J."/>
            <person name="Takai K."/>
            <person name="Nakagawa S."/>
        </authorList>
    </citation>
    <scope>NUCLEOTIDE SEQUENCE</scope>
    <source>
        <strain evidence="1">GF1</strain>
    </source>
</reference>
<evidence type="ECO:0000313" key="1">
    <source>
        <dbReference type="EMBL" id="BCO09103.1"/>
    </source>
</evidence>
<evidence type="ECO:0000313" key="2">
    <source>
        <dbReference type="Proteomes" id="UP001063350"/>
    </source>
</evidence>
<proteinExistence type="predicted"/>
<keyword evidence="2" id="KW-1185">Reference proteome</keyword>
<dbReference type="AlphaFoldDB" id="A0A915XKE4"/>